<dbReference type="STRING" id="686796.SAMN04488104_1002128"/>
<dbReference type="Proteomes" id="UP000199060">
    <property type="component" value="Unassembled WGS sequence"/>
</dbReference>
<reference evidence="3" key="1">
    <citation type="submission" date="2016-10" db="EMBL/GenBank/DDBJ databases">
        <authorList>
            <person name="Varghese N."/>
            <person name="Submissions S."/>
        </authorList>
    </citation>
    <scope>NUCLEOTIDE SEQUENCE [LARGE SCALE GENOMIC DNA]</scope>
    <source>
        <strain evidence="3">DSM 23095</strain>
    </source>
</reference>
<protein>
    <recommendedName>
        <fullName evidence="1">Predicted 3'-5' exonuclease PolB-like domain-containing protein</fullName>
    </recommendedName>
</protein>
<accession>A0A1G6MXY7</accession>
<organism evidence="2 3">
    <name type="scientific">Algoriphagus faecimaris</name>
    <dbReference type="NCBI Taxonomy" id="686796"/>
    <lineage>
        <taxon>Bacteria</taxon>
        <taxon>Pseudomonadati</taxon>
        <taxon>Bacteroidota</taxon>
        <taxon>Cytophagia</taxon>
        <taxon>Cytophagales</taxon>
        <taxon>Cyclobacteriaceae</taxon>
        <taxon>Algoriphagus</taxon>
    </lineage>
</organism>
<proteinExistence type="predicted"/>
<evidence type="ECO:0000313" key="3">
    <source>
        <dbReference type="Proteomes" id="UP000199060"/>
    </source>
</evidence>
<keyword evidence="3" id="KW-1185">Reference proteome</keyword>
<dbReference type="CDD" id="cd05782">
    <property type="entry name" value="DNA_polB_like1_exo"/>
    <property type="match status" value="1"/>
</dbReference>
<dbReference type="Pfam" id="PF10108">
    <property type="entry name" value="DNA_pol_B_exo2"/>
    <property type="match status" value="1"/>
</dbReference>
<dbReference type="RefSeq" id="WP_087937747.1">
    <property type="nucleotide sequence ID" value="NZ_FNAC01000002.1"/>
</dbReference>
<dbReference type="InterPro" id="IPR036397">
    <property type="entry name" value="RNaseH_sf"/>
</dbReference>
<name>A0A1G6MXY7_9BACT</name>
<evidence type="ECO:0000313" key="2">
    <source>
        <dbReference type="EMBL" id="SDC60419.1"/>
    </source>
</evidence>
<dbReference type="InterPro" id="IPR019288">
    <property type="entry name" value="3'-5'_exonuclease_PolB-like"/>
</dbReference>
<dbReference type="Gene3D" id="3.30.420.10">
    <property type="entry name" value="Ribonuclease H-like superfamily/Ribonuclease H"/>
    <property type="match status" value="1"/>
</dbReference>
<dbReference type="InterPro" id="IPR012337">
    <property type="entry name" value="RNaseH-like_sf"/>
</dbReference>
<gene>
    <name evidence="2" type="ORF">SAMN04488104_1002128</name>
</gene>
<feature type="domain" description="Predicted 3'-5' exonuclease PolB-like" evidence="1">
    <location>
        <begin position="95"/>
        <end position="236"/>
    </location>
</feature>
<evidence type="ECO:0000259" key="1">
    <source>
        <dbReference type="Pfam" id="PF10108"/>
    </source>
</evidence>
<dbReference type="AlphaFoldDB" id="A0A1G6MXY7"/>
<dbReference type="SUPFAM" id="SSF53098">
    <property type="entry name" value="Ribonuclease H-like"/>
    <property type="match status" value="1"/>
</dbReference>
<dbReference type="OrthoDB" id="9773351at2"/>
<sequence length="250" mass="29388">MNDFFEHLGDILFLDIETASLTAKFDELDERLREEWIKKERLIKTNTEGKIEPGSLYFDRAGIHAEFGQVVCVGVGYFQWKKKEKKLIFRSKVFSDPEERELLVAFSDLLEKKKWVLCAHNGKEFDFPYLCRRMLIQGVPLPEPLQMAGKKPWEIRHLDTMELWKFGDYKHYTRLELLASVFGIPSSKDDLDGSEVNATFHLENDLDKIKKYCSRDVEVTARVYLAMHPQLDEMEIEVTHSEELKKEHKK</sequence>
<dbReference type="GO" id="GO:0003676">
    <property type="term" value="F:nucleic acid binding"/>
    <property type="evidence" value="ECO:0007669"/>
    <property type="project" value="InterPro"/>
</dbReference>
<dbReference type="EMBL" id="FNAC01000002">
    <property type="protein sequence ID" value="SDC60419.1"/>
    <property type="molecule type" value="Genomic_DNA"/>
</dbReference>